<sequence>MAKRGKKDQLIRDDSSRISCATVHRYRNSRELICPRNRSSPMTPEDKELLDAHVKAIAKILYKNTPSEKIETFEGIETAVRNQVLEHVSPKIAFFLSEKRLEQQRGKHGQ</sequence>
<keyword evidence="1" id="KW-0547">Nucleotide-binding</keyword>
<keyword evidence="2" id="KW-1185">Reference proteome</keyword>
<dbReference type="EMBL" id="CP045230">
    <property type="protein sequence ID" value="QFS52775.1"/>
    <property type="molecule type" value="Genomic_DNA"/>
</dbReference>
<keyword evidence="1" id="KW-0347">Helicase</keyword>
<gene>
    <name evidence="1" type="ORF">GXM_10039</name>
</gene>
<name>A0A5P8WIV5_9NOSO</name>
<accession>A0A5P8WIV5</accession>
<evidence type="ECO:0000313" key="2">
    <source>
        <dbReference type="Proteomes" id="UP000326678"/>
    </source>
</evidence>
<dbReference type="GO" id="GO:0004386">
    <property type="term" value="F:helicase activity"/>
    <property type="evidence" value="ECO:0007669"/>
    <property type="project" value="UniProtKB-KW"/>
</dbReference>
<organism evidence="1 2">
    <name type="scientific">Nostoc sphaeroides CCNUC1</name>
    <dbReference type="NCBI Taxonomy" id="2653204"/>
    <lineage>
        <taxon>Bacteria</taxon>
        <taxon>Bacillati</taxon>
        <taxon>Cyanobacteriota</taxon>
        <taxon>Cyanophyceae</taxon>
        <taxon>Nostocales</taxon>
        <taxon>Nostocaceae</taxon>
        <taxon>Nostoc</taxon>
    </lineage>
</organism>
<dbReference type="AlphaFoldDB" id="A0A5P8WIV5"/>
<dbReference type="KEGG" id="nsh:GXM_10039"/>
<keyword evidence="1" id="KW-0067">ATP-binding</keyword>
<protein>
    <submittedName>
        <fullName evidence="1">ATP-dependent DNA helicase RecQ</fullName>
    </submittedName>
</protein>
<keyword evidence="1" id="KW-0378">Hydrolase</keyword>
<proteinExistence type="predicted"/>
<reference evidence="1 2" key="1">
    <citation type="submission" date="2019-10" db="EMBL/GenBank/DDBJ databases">
        <title>Genomic and transcriptomic insights into the perfect genentic adaptation of a filamentous nitrogen-fixing cyanobacterium to rice fields.</title>
        <authorList>
            <person name="Chen Z."/>
        </authorList>
    </citation>
    <scope>NUCLEOTIDE SEQUENCE [LARGE SCALE GENOMIC DNA]</scope>
    <source>
        <strain evidence="1">CCNUC1</strain>
    </source>
</reference>
<evidence type="ECO:0000313" key="1">
    <source>
        <dbReference type="EMBL" id="QFS52775.1"/>
    </source>
</evidence>
<dbReference type="Proteomes" id="UP000326678">
    <property type="component" value="Chromosome pGXM03"/>
</dbReference>